<feature type="signal peptide" evidence="1">
    <location>
        <begin position="1"/>
        <end position="23"/>
    </location>
</feature>
<dbReference type="OrthoDB" id="1078199at2"/>
<gene>
    <name evidence="2" type="ORF">AS203_11175</name>
</gene>
<dbReference type="RefSeq" id="WP_060544478.1">
    <property type="nucleotide sequence ID" value="NZ_CP013195.1"/>
</dbReference>
<dbReference type="KEGG" id="peo:AS203_11175"/>
<reference evidence="3" key="1">
    <citation type="submission" date="2015-11" db="EMBL/GenBank/DDBJ databases">
        <authorList>
            <person name="Holder M.E."/>
            <person name="Ajami N.J."/>
            <person name="Petrosino J.F."/>
        </authorList>
    </citation>
    <scope>NUCLEOTIDE SEQUENCE [LARGE SCALE GENOMIC DNA]</scope>
    <source>
        <strain evidence="3">F0113</strain>
    </source>
</reference>
<keyword evidence="1" id="KW-0732">Signal</keyword>
<accession>A0A0S2KMQ6</accession>
<dbReference type="Proteomes" id="UP000056252">
    <property type="component" value="Chromosome"/>
</dbReference>
<evidence type="ECO:0008006" key="4">
    <source>
        <dbReference type="Google" id="ProtNLM"/>
    </source>
</evidence>
<sequence length="160" mass="17009">MKQTLTSLLILLAIGLVALGCSSDGSSDPSQPHAVRFTQSGCKKAPAQSRGGGIFDAVEEIVYKALPHGKLLITHQNAAFSCEPKIVVKAAIQDDRILIYETDTDPRTNCICLYDLGIEVGPLTSGHHYTLVISPGNPAKAEIPITYSPALSGSFVCKNE</sequence>
<feature type="chain" id="PRO_5006602059" description="Lipoprotein" evidence="1">
    <location>
        <begin position="24"/>
        <end position="160"/>
    </location>
</feature>
<evidence type="ECO:0000256" key="1">
    <source>
        <dbReference type="SAM" id="SignalP"/>
    </source>
</evidence>
<dbReference type="EMBL" id="CP013195">
    <property type="protein sequence ID" value="ALO49575.1"/>
    <property type="molecule type" value="Genomic_DNA"/>
</dbReference>
<organism evidence="2 3">
    <name type="scientific">Hoylesella enoeca</name>
    <dbReference type="NCBI Taxonomy" id="76123"/>
    <lineage>
        <taxon>Bacteria</taxon>
        <taxon>Pseudomonadati</taxon>
        <taxon>Bacteroidota</taxon>
        <taxon>Bacteroidia</taxon>
        <taxon>Bacteroidales</taxon>
        <taxon>Prevotellaceae</taxon>
        <taxon>Hoylesella</taxon>
    </lineage>
</organism>
<dbReference type="STRING" id="76123.AS203_11175"/>
<dbReference type="AlphaFoldDB" id="A0A0S2KMQ6"/>
<keyword evidence="3" id="KW-1185">Reference proteome</keyword>
<evidence type="ECO:0000313" key="2">
    <source>
        <dbReference type="EMBL" id="ALO49575.1"/>
    </source>
</evidence>
<evidence type="ECO:0000313" key="3">
    <source>
        <dbReference type="Proteomes" id="UP000056252"/>
    </source>
</evidence>
<proteinExistence type="predicted"/>
<protein>
    <recommendedName>
        <fullName evidence="4">Lipoprotein</fullName>
    </recommendedName>
</protein>
<name>A0A0S2KMQ6_9BACT</name>
<dbReference type="PROSITE" id="PS51257">
    <property type="entry name" value="PROKAR_LIPOPROTEIN"/>
    <property type="match status" value="1"/>
</dbReference>